<keyword evidence="3" id="KW-1185">Reference proteome</keyword>
<evidence type="ECO:0000313" key="2">
    <source>
        <dbReference type="EMBL" id="GBO15217.1"/>
    </source>
</evidence>
<proteinExistence type="predicted"/>
<accession>A0A4Y2UUT1</accession>
<sequence length="217" mass="24349">MLCMIVKWTTIWSPREVNHPSIQQSQDIKWNLRYNKLVKDLKMSENDEDMPRPRQKRHSHSSISEGDESGTDSGTSKDKGRRASGSKKRISLSPTKPASKPRLATLDISPTYLESSPPESLKQELRELVGGALRHHFCMTLTEIKDCVLEGPLSSVAGRTDFETLVDEALSEYGAQKLKNKWPQNTTPESLYAFAKFGNKLDRVSVSVVSSQCIQLS</sequence>
<dbReference type="Proteomes" id="UP000499080">
    <property type="component" value="Unassembled WGS sequence"/>
</dbReference>
<evidence type="ECO:0000256" key="1">
    <source>
        <dbReference type="SAM" id="MobiDB-lite"/>
    </source>
</evidence>
<feature type="region of interest" description="Disordered" evidence="1">
    <location>
        <begin position="43"/>
        <end position="105"/>
    </location>
</feature>
<feature type="compositionally biased region" description="Basic and acidic residues" evidence="1">
    <location>
        <begin position="43"/>
        <end position="52"/>
    </location>
</feature>
<organism evidence="2 3">
    <name type="scientific">Araneus ventricosus</name>
    <name type="common">Orbweaver spider</name>
    <name type="synonym">Epeira ventricosa</name>
    <dbReference type="NCBI Taxonomy" id="182803"/>
    <lineage>
        <taxon>Eukaryota</taxon>
        <taxon>Metazoa</taxon>
        <taxon>Ecdysozoa</taxon>
        <taxon>Arthropoda</taxon>
        <taxon>Chelicerata</taxon>
        <taxon>Arachnida</taxon>
        <taxon>Araneae</taxon>
        <taxon>Araneomorphae</taxon>
        <taxon>Entelegynae</taxon>
        <taxon>Araneoidea</taxon>
        <taxon>Araneidae</taxon>
        <taxon>Araneus</taxon>
    </lineage>
</organism>
<gene>
    <name evidence="2" type="ORF">AVEN_205629_1</name>
</gene>
<protein>
    <submittedName>
        <fullName evidence="2">Uncharacterized protein</fullName>
    </submittedName>
</protein>
<evidence type="ECO:0000313" key="3">
    <source>
        <dbReference type="Proteomes" id="UP000499080"/>
    </source>
</evidence>
<reference evidence="2 3" key="1">
    <citation type="journal article" date="2019" name="Sci. Rep.">
        <title>Orb-weaving spider Araneus ventricosus genome elucidates the spidroin gene catalogue.</title>
        <authorList>
            <person name="Kono N."/>
            <person name="Nakamura H."/>
            <person name="Ohtoshi R."/>
            <person name="Moran D.A.P."/>
            <person name="Shinohara A."/>
            <person name="Yoshida Y."/>
            <person name="Fujiwara M."/>
            <person name="Mori M."/>
            <person name="Tomita M."/>
            <person name="Arakawa K."/>
        </authorList>
    </citation>
    <scope>NUCLEOTIDE SEQUENCE [LARGE SCALE GENOMIC DNA]</scope>
</reference>
<dbReference type="OrthoDB" id="340681at2759"/>
<dbReference type="EMBL" id="BGPR01039284">
    <property type="protein sequence ID" value="GBO15217.1"/>
    <property type="molecule type" value="Genomic_DNA"/>
</dbReference>
<comment type="caution">
    <text evidence="2">The sequence shown here is derived from an EMBL/GenBank/DDBJ whole genome shotgun (WGS) entry which is preliminary data.</text>
</comment>
<dbReference type="AlphaFoldDB" id="A0A4Y2UUT1"/>
<feature type="compositionally biased region" description="Basic residues" evidence="1">
    <location>
        <begin position="79"/>
        <end position="90"/>
    </location>
</feature>
<name>A0A4Y2UUT1_ARAVE</name>